<evidence type="ECO:0000256" key="6">
    <source>
        <dbReference type="ARBA" id="ARBA00022723"/>
    </source>
</evidence>
<dbReference type="Gene3D" id="3.40.50.300">
    <property type="entry name" value="P-loop containing nucleotide triphosphate hydrolases"/>
    <property type="match status" value="1"/>
</dbReference>
<comment type="subcellular location">
    <subcellularLocation>
        <location evidence="1">Cytoplasm</location>
    </subcellularLocation>
</comment>
<dbReference type="Pfam" id="PF02367">
    <property type="entry name" value="TsaE"/>
    <property type="match status" value="1"/>
</dbReference>
<dbReference type="PIRSF" id="PIRSF036599">
    <property type="entry name" value="AtpPhos"/>
    <property type="match status" value="1"/>
</dbReference>
<keyword evidence="6" id="KW-0479">Metal-binding</keyword>
<comment type="caution">
    <text evidence="12">The sequence shown here is derived from an EMBL/GenBank/DDBJ whole genome shotgun (WGS) entry which is preliminary data.</text>
</comment>
<dbReference type="NCBIfam" id="TIGR00150">
    <property type="entry name" value="T6A_YjeE"/>
    <property type="match status" value="1"/>
</dbReference>
<dbReference type="InterPro" id="IPR012180">
    <property type="entry name" value="Bifunc_ATPase/PTrfase"/>
</dbReference>
<dbReference type="RefSeq" id="WP_377212742.1">
    <property type="nucleotide sequence ID" value="NZ_JBHTJV010000009.1"/>
</dbReference>
<dbReference type="InterPro" id="IPR003442">
    <property type="entry name" value="T6A_TsaE"/>
</dbReference>
<organism evidence="12 13">
    <name type="scientific">Pseudahrensia aquimaris</name>
    <dbReference type="NCBI Taxonomy" id="744461"/>
    <lineage>
        <taxon>Bacteria</taxon>
        <taxon>Pseudomonadati</taxon>
        <taxon>Pseudomonadota</taxon>
        <taxon>Alphaproteobacteria</taxon>
        <taxon>Hyphomicrobiales</taxon>
        <taxon>Ahrensiaceae</taxon>
        <taxon>Pseudahrensia</taxon>
    </lineage>
</organism>
<proteinExistence type="inferred from homology"/>
<keyword evidence="4" id="KW-0963">Cytoplasm</keyword>
<dbReference type="SUPFAM" id="SSF52540">
    <property type="entry name" value="P-loop containing nucleoside triphosphate hydrolases"/>
    <property type="match status" value="1"/>
</dbReference>
<keyword evidence="13" id="KW-1185">Reference proteome</keyword>
<dbReference type="Pfam" id="PF01636">
    <property type="entry name" value="APH"/>
    <property type="match status" value="1"/>
</dbReference>
<keyword evidence="5" id="KW-0819">tRNA processing</keyword>
<comment type="similarity">
    <text evidence="2">Belongs to the TsaE family.</text>
</comment>
<evidence type="ECO:0000256" key="1">
    <source>
        <dbReference type="ARBA" id="ARBA00004496"/>
    </source>
</evidence>
<keyword evidence="9" id="KW-0460">Magnesium</keyword>
<evidence type="ECO:0000259" key="11">
    <source>
        <dbReference type="Pfam" id="PF01636"/>
    </source>
</evidence>
<dbReference type="InterPro" id="IPR011009">
    <property type="entry name" value="Kinase-like_dom_sf"/>
</dbReference>
<keyword evidence="7" id="KW-0547">Nucleotide-binding</keyword>
<evidence type="ECO:0000313" key="13">
    <source>
        <dbReference type="Proteomes" id="UP001597101"/>
    </source>
</evidence>
<dbReference type="Gene3D" id="3.30.200.20">
    <property type="entry name" value="Phosphorylase Kinase, domain 1"/>
    <property type="match status" value="1"/>
</dbReference>
<dbReference type="EMBL" id="JBHTJV010000009">
    <property type="protein sequence ID" value="MFD0916897.1"/>
    <property type="molecule type" value="Genomic_DNA"/>
</dbReference>
<evidence type="ECO:0000256" key="4">
    <source>
        <dbReference type="ARBA" id="ARBA00022490"/>
    </source>
</evidence>
<feature type="domain" description="Aminoglycoside phosphotransferase" evidence="11">
    <location>
        <begin position="216"/>
        <end position="430"/>
    </location>
</feature>
<dbReference type="Gene3D" id="3.90.1200.10">
    <property type="match status" value="1"/>
</dbReference>
<dbReference type="InterPro" id="IPR027417">
    <property type="entry name" value="P-loop_NTPase"/>
</dbReference>
<evidence type="ECO:0000256" key="5">
    <source>
        <dbReference type="ARBA" id="ARBA00022694"/>
    </source>
</evidence>
<evidence type="ECO:0000256" key="7">
    <source>
        <dbReference type="ARBA" id="ARBA00022741"/>
    </source>
</evidence>
<evidence type="ECO:0000256" key="3">
    <source>
        <dbReference type="ARBA" id="ARBA00019010"/>
    </source>
</evidence>
<protein>
    <recommendedName>
        <fullName evidence="3">tRNA threonylcarbamoyladenosine biosynthesis protein TsaE</fullName>
    </recommendedName>
    <alternativeName>
        <fullName evidence="10">t(6)A37 threonylcarbamoyladenosine biosynthesis protein TsaE</fullName>
    </alternativeName>
</protein>
<sequence length="505" mass="55086">MAKTDLTIELADERATAQFGEDLALALRLGDLVTLSGDLGAGKTSLARALIRAAADDAELEVPSPTFTLMQPYENLHFGALAHFDLYRLVDPRELDELGLDDALAKGVALVEWPDKGAIANSDATLAIRLEVRDDDSRLCTISGNAAALERLGRSLEIRHFLDANDRPAAQRRFLTGDASTRSYETIRHGDGPSIILMNAPPQPDGPPIRDGKPYSQIAHLAEDMTAFYGVQKILTDAGFRAPQIHVADLEAGILLIENLGVGAIVDENRNPISERYEASIDMLVAFHANAIAHEAGLPDGTKYSVPPYDGEALAIEVDLLPQWYAEHALGKPLSAAAYNRFTAIWAGLIERLESAEKHLVLRDFHSPNIIWRGDAKGSDRIGLIDFQDAVIGPSAYDVAALALDARVNVSEELESSLADRYCSERTRLGAFDEGAFRAAYAIMGAQRVTKILGIFVRLSKRDGKHSYLAHLPRMEDYLARTLRHPALAELKAWVDEELAGGRPS</sequence>
<dbReference type="PANTHER" id="PTHR33540">
    <property type="entry name" value="TRNA THREONYLCARBAMOYLADENOSINE BIOSYNTHESIS PROTEIN TSAE"/>
    <property type="match status" value="1"/>
</dbReference>
<dbReference type="InterPro" id="IPR002575">
    <property type="entry name" value="Aminoglycoside_PTrfase"/>
</dbReference>
<evidence type="ECO:0000256" key="10">
    <source>
        <dbReference type="ARBA" id="ARBA00032441"/>
    </source>
</evidence>
<evidence type="ECO:0000256" key="2">
    <source>
        <dbReference type="ARBA" id="ARBA00007599"/>
    </source>
</evidence>
<gene>
    <name evidence="12" type="primary">tsaE</name>
    <name evidence="12" type="ORF">ACFQ14_10810</name>
</gene>
<evidence type="ECO:0000313" key="12">
    <source>
        <dbReference type="EMBL" id="MFD0916897.1"/>
    </source>
</evidence>
<dbReference type="SUPFAM" id="SSF56112">
    <property type="entry name" value="Protein kinase-like (PK-like)"/>
    <property type="match status" value="1"/>
</dbReference>
<accession>A0ABW3FGZ4</accession>
<name>A0ABW3FGZ4_9HYPH</name>
<evidence type="ECO:0000256" key="8">
    <source>
        <dbReference type="ARBA" id="ARBA00022840"/>
    </source>
</evidence>
<dbReference type="PANTHER" id="PTHR33540:SF2">
    <property type="entry name" value="TRNA THREONYLCARBAMOYLADENOSINE BIOSYNTHESIS PROTEIN TSAE"/>
    <property type="match status" value="1"/>
</dbReference>
<dbReference type="Proteomes" id="UP001597101">
    <property type="component" value="Unassembled WGS sequence"/>
</dbReference>
<keyword evidence="8" id="KW-0067">ATP-binding</keyword>
<evidence type="ECO:0000256" key="9">
    <source>
        <dbReference type="ARBA" id="ARBA00022842"/>
    </source>
</evidence>
<reference evidence="13" key="1">
    <citation type="journal article" date="2019" name="Int. J. Syst. Evol. Microbiol.">
        <title>The Global Catalogue of Microorganisms (GCM) 10K type strain sequencing project: providing services to taxonomists for standard genome sequencing and annotation.</title>
        <authorList>
            <consortium name="The Broad Institute Genomics Platform"/>
            <consortium name="The Broad Institute Genome Sequencing Center for Infectious Disease"/>
            <person name="Wu L."/>
            <person name="Ma J."/>
        </authorList>
    </citation>
    <scope>NUCLEOTIDE SEQUENCE [LARGE SCALE GENOMIC DNA]</scope>
    <source>
        <strain evidence="13">CCUG 60023</strain>
    </source>
</reference>